<evidence type="ECO:0000256" key="1">
    <source>
        <dbReference type="SAM" id="MobiDB-lite"/>
    </source>
</evidence>
<reference evidence="3" key="1">
    <citation type="journal article" date="2019" name="Database">
        <title>The radish genome database (RadishGD): an integrated information resource for radish genomics.</title>
        <authorList>
            <person name="Yu H.J."/>
            <person name="Baek S."/>
            <person name="Lee Y.J."/>
            <person name="Cho A."/>
            <person name="Mun J.H."/>
        </authorList>
    </citation>
    <scope>NUCLEOTIDE SEQUENCE [LARGE SCALE GENOMIC DNA]</scope>
    <source>
        <strain evidence="3">cv. WK10039</strain>
    </source>
</reference>
<reference evidence="4" key="2">
    <citation type="submission" date="2025-08" db="UniProtKB">
        <authorList>
            <consortium name="RefSeq"/>
        </authorList>
    </citation>
    <scope>IDENTIFICATION</scope>
    <source>
        <tissue evidence="4">Leaf</tissue>
    </source>
</reference>
<keyword evidence="3" id="KW-1185">Reference proteome</keyword>
<protein>
    <submittedName>
        <fullName evidence="4">F-box protein At3g49450-like</fullName>
    </submittedName>
</protein>
<dbReference type="RefSeq" id="XP_018488195.1">
    <property type="nucleotide sequence ID" value="XM_018632693.1"/>
</dbReference>
<feature type="region of interest" description="Disordered" evidence="1">
    <location>
        <begin position="1"/>
        <end position="25"/>
    </location>
</feature>
<proteinExistence type="predicted"/>
<accession>A0A6J0NUU3</accession>
<dbReference type="InterPro" id="IPR017451">
    <property type="entry name" value="F-box-assoc_interact_dom"/>
</dbReference>
<dbReference type="SMART" id="SM00256">
    <property type="entry name" value="FBOX"/>
    <property type="match status" value="1"/>
</dbReference>
<evidence type="ECO:0000313" key="4">
    <source>
        <dbReference type="RefSeq" id="XP_018488195.1"/>
    </source>
</evidence>
<dbReference type="Pfam" id="PF00646">
    <property type="entry name" value="F-box"/>
    <property type="match status" value="1"/>
</dbReference>
<organism evidence="3 4">
    <name type="scientific">Raphanus sativus</name>
    <name type="common">Radish</name>
    <name type="synonym">Raphanus raphanistrum var. sativus</name>
    <dbReference type="NCBI Taxonomy" id="3726"/>
    <lineage>
        <taxon>Eukaryota</taxon>
        <taxon>Viridiplantae</taxon>
        <taxon>Streptophyta</taxon>
        <taxon>Embryophyta</taxon>
        <taxon>Tracheophyta</taxon>
        <taxon>Spermatophyta</taxon>
        <taxon>Magnoliopsida</taxon>
        <taxon>eudicotyledons</taxon>
        <taxon>Gunneridae</taxon>
        <taxon>Pentapetalae</taxon>
        <taxon>rosids</taxon>
        <taxon>malvids</taxon>
        <taxon>Brassicales</taxon>
        <taxon>Brassicaceae</taxon>
        <taxon>Brassiceae</taxon>
        <taxon>Raphanus</taxon>
    </lineage>
</organism>
<dbReference type="InterPro" id="IPR036047">
    <property type="entry name" value="F-box-like_dom_sf"/>
</dbReference>
<dbReference type="SUPFAM" id="SSF81383">
    <property type="entry name" value="F-box domain"/>
    <property type="match status" value="1"/>
</dbReference>
<dbReference type="InterPro" id="IPR013187">
    <property type="entry name" value="F-box-assoc_dom_typ3"/>
</dbReference>
<dbReference type="Gene3D" id="1.20.1280.50">
    <property type="match status" value="1"/>
</dbReference>
<feature type="domain" description="F-box" evidence="2">
    <location>
        <begin position="30"/>
        <end position="70"/>
    </location>
</feature>
<dbReference type="AlphaFoldDB" id="A0A6J0NUU3"/>
<dbReference type="KEGG" id="rsz:108858826"/>
<dbReference type="PANTHER" id="PTHR31111:SF132">
    <property type="entry name" value="F-BOX ASSOCIATED UBIQUITINATION EFFECTOR FAMILY PROTEIN-RELATED"/>
    <property type="match status" value="1"/>
</dbReference>
<dbReference type="InterPro" id="IPR001810">
    <property type="entry name" value="F-box_dom"/>
</dbReference>
<name>A0A6J0NUU3_RAPSA</name>
<dbReference type="NCBIfam" id="TIGR01640">
    <property type="entry name" value="F_box_assoc_1"/>
    <property type="match status" value="1"/>
</dbReference>
<evidence type="ECO:0000259" key="2">
    <source>
        <dbReference type="SMART" id="SM00256"/>
    </source>
</evidence>
<evidence type="ECO:0000313" key="3">
    <source>
        <dbReference type="Proteomes" id="UP000504610"/>
    </source>
</evidence>
<dbReference type="GeneID" id="108858826"/>
<dbReference type="Pfam" id="PF08268">
    <property type="entry name" value="FBA_3"/>
    <property type="match status" value="1"/>
</dbReference>
<sequence length="404" mass="46251">MKKQKKKHVSKAENPQTRSSSTSVENSESIPADLIFEIFSRLTAKSLSRFRCLSKEWASIFSSRVFTHSFVARSCERPRLLFTFHVDGKLFSYSTPQPPRNPDQDLSHVVVDNHITIPTRMGSFLIHRPVRGLLCPGDMWFERGCNDSKMMTIFNPSTGQFKKLPAARTRRGHVRTYLGYDPIKEEYKVLCMSVRRRTYPKFSEEHQVLTLGTGKLSWRMIECSLKRYPEIGGICINGVLYYLAYQNDGFGVGQNFTVICFDVSSEKFKPLEINLTCSSTLINYKGKLGAIQFDQVGFFGGRTTSLGLMVLDDAEQHIWSKKTYVLPPFWKNLGVDAIARLNVVGMTGDSEIVFSPSILSDPFYIFYYDVERNTVVKVRVQGIDFVKNQYIYTFMDYAEDVKSM</sequence>
<gene>
    <name evidence="4" type="primary">LOC108858826</name>
</gene>
<dbReference type="Proteomes" id="UP000504610">
    <property type="component" value="Chromosome 5"/>
</dbReference>
<dbReference type="CDD" id="cd22157">
    <property type="entry name" value="F-box_AtFBW1-like"/>
    <property type="match status" value="1"/>
</dbReference>
<dbReference type="OrthoDB" id="687122at2759"/>
<dbReference type="PANTHER" id="PTHR31111">
    <property type="entry name" value="BNAA05G37150D PROTEIN-RELATED"/>
    <property type="match status" value="1"/>
</dbReference>